<name>A0A839F9U2_9GAMM</name>
<protein>
    <submittedName>
        <fullName evidence="1">Uncharacterized protein</fullName>
    </submittedName>
</protein>
<accession>A0A839F9U2</accession>
<proteinExistence type="predicted"/>
<comment type="caution">
    <text evidence="1">The sequence shown here is derived from an EMBL/GenBank/DDBJ whole genome shotgun (WGS) entry which is preliminary data.</text>
</comment>
<organism evidence="1 2">
    <name type="scientific">Dokdonella fugitiva</name>
    <dbReference type="NCBI Taxonomy" id="328517"/>
    <lineage>
        <taxon>Bacteria</taxon>
        <taxon>Pseudomonadati</taxon>
        <taxon>Pseudomonadota</taxon>
        <taxon>Gammaproteobacteria</taxon>
        <taxon>Lysobacterales</taxon>
        <taxon>Rhodanobacteraceae</taxon>
        <taxon>Dokdonella</taxon>
    </lineage>
</organism>
<sequence length="68" mass="7357">MNLAILPRQRSLEELLADAAAGSQRMSIATRSWPGFAPGVPQIDEALNTVAGLQKTLAELRANREANR</sequence>
<dbReference type="EMBL" id="JACGXL010000005">
    <property type="protein sequence ID" value="MBA8888894.1"/>
    <property type="molecule type" value="Genomic_DNA"/>
</dbReference>
<keyword evidence="2" id="KW-1185">Reference proteome</keyword>
<gene>
    <name evidence="1" type="ORF">FHW12_003130</name>
</gene>
<evidence type="ECO:0000313" key="2">
    <source>
        <dbReference type="Proteomes" id="UP000550401"/>
    </source>
</evidence>
<dbReference type="AlphaFoldDB" id="A0A839F9U2"/>
<evidence type="ECO:0000313" key="1">
    <source>
        <dbReference type="EMBL" id="MBA8888894.1"/>
    </source>
</evidence>
<dbReference type="Proteomes" id="UP000550401">
    <property type="component" value="Unassembled WGS sequence"/>
</dbReference>
<dbReference type="RefSeq" id="WP_182531937.1">
    <property type="nucleotide sequence ID" value="NZ_JACGXL010000005.1"/>
</dbReference>
<reference evidence="1 2" key="1">
    <citation type="submission" date="2020-07" db="EMBL/GenBank/DDBJ databases">
        <title>Genomic Encyclopedia of Type Strains, Phase IV (KMG-V): Genome sequencing to study the core and pangenomes of soil and plant-associated prokaryotes.</title>
        <authorList>
            <person name="Whitman W."/>
        </authorList>
    </citation>
    <scope>NUCLEOTIDE SEQUENCE [LARGE SCALE GENOMIC DNA]</scope>
    <source>
        <strain evidence="1 2">RH2WT43</strain>
    </source>
</reference>